<accession>A0A8H5IK38</accession>
<keyword evidence="2" id="KW-1185">Reference proteome</keyword>
<dbReference type="Proteomes" id="UP000582016">
    <property type="component" value="Unassembled WGS sequence"/>
</dbReference>
<comment type="caution">
    <text evidence="1">The sequence shown here is derived from an EMBL/GenBank/DDBJ whole genome shotgun (WGS) entry which is preliminary data.</text>
</comment>
<evidence type="ECO:0000313" key="1">
    <source>
        <dbReference type="EMBL" id="KAF5538049.1"/>
    </source>
</evidence>
<organism evidence="1 2">
    <name type="scientific">Fusarium phyllophilum</name>
    <dbReference type="NCBI Taxonomy" id="47803"/>
    <lineage>
        <taxon>Eukaryota</taxon>
        <taxon>Fungi</taxon>
        <taxon>Dikarya</taxon>
        <taxon>Ascomycota</taxon>
        <taxon>Pezizomycotina</taxon>
        <taxon>Sordariomycetes</taxon>
        <taxon>Hypocreomycetidae</taxon>
        <taxon>Hypocreales</taxon>
        <taxon>Nectriaceae</taxon>
        <taxon>Fusarium</taxon>
        <taxon>Fusarium fujikuroi species complex</taxon>
    </lineage>
</organism>
<name>A0A8H5IK38_9HYPO</name>
<reference evidence="1 2" key="1">
    <citation type="submission" date="2020-05" db="EMBL/GenBank/DDBJ databases">
        <title>Identification and distribution of gene clusters putatively required for synthesis of sphingolipid metabolism inhibitors in phylogenetically diverse species of the filamentous fungus Fusarium.</title>
        <authorList>
            <person name="Kim H.-S."/>
            <person name="Busman M."/>
            <person name="Brown D.W."/>
            <person name="Divon H."/>
            <person name="Uhlig S."/>
            <person name="Proctor R.H."/>
        </authorList>
    </citation>
    <scope>NUCLEOTIDE SEQUENCE [LARGE SCALE GENOMIC DNA]</scope>
    <source>
        <strain evidence="1 2">NRRL 13617</strain>
    </source>
</reference>
<dbReference type="OrthoDB" id="4500473at2759"/>
<gene>
    <name evidence="1" type="ORF">FPHYL_12610</name>
</gene>
<dbReference type="EMBL" id="JAAOAQ010000660">
    <property type="protein sequence ID" value="KAF5538049.1"/>
    <property type="molecule type" value="Genomic_DNA"/>
</dbReference>
<protein>
    <submittedName>
        <fullName evidence="1">Major facilitator superfamily MFS-1</fullName>
    </submittedName>
</protein>
<dbReference type="AlphaFoldDB" id="A0A8H5IK38"/>
<proteinExistence type="predicted"/>
<sequence>MDFGQNSIPELDNQIPTYHVAPNFSILPSPKGKLHLGTLVNNLKDCAPINLGINNRVPIADERCTFIQKGGVNMVQQHSSGSHGSTLAKVLHAIRSKASDQRNEDCYSVWIMERLETTYFDPEPTYYKKCLELADVDAFQKLTDHKNPVYLITGLKTARGATMATKRRRILEGAAEAFIQGPEGLVDLHVGGQASAYSDADLVSSFSEPADFVIGIQVKKLYHKKAFFGGPPTLKVKSADEGAVLADDGPAIKHDNADEVNYELRDLDKEDMKDFTIVKDEDEDEAWVLPSKLA</sequence>
<evidence type="ECO:0000313" key="2">
    <source>
        <dbReference type="Proteomes" id="UP000582016"/>
    </source>
</evidence>